<reference evidence="2 3" key="2">
    <citation type="journal article" date="2017" name="Genome Biol.">
        <title>New reference genome sequences of hot pepper reveal the massive evolution of plant disease-resistance genes by retroduplication.</title>
        <authorList>
            <person name="Kim S."/>
            <person name="Park J."/>
            <person name="Yeom S.I."/>
            <person name="Kim Y.M."/>
            <person name="Seo E."/>
            <person name="Kim K.T."/>
            <person name="Kim M.S."/>
            <person name="Lee J.M."/>
            <person name="Cheong K."/>
            <person name="Shin H.S."/>
            <person name="Kim S.B."/>
            <person name="Han K."/>
            <person name="Lee J."/>
            <person name="Park M."/>
            <person name="Lee H.A."/>
            <person name="Lee H.Y."/>
            <person name="Lee Y."/>
            <person name="Oh S."/>
            <person name="Lee J.H."/>
            <person name="Choi E."/>
            <person name="Choi E."/>
            <person name="Lee S.E."/>
            <person name="Jeon J."/>
            <person name="Kim H."/>
            <person name="Choi G."/>
            <person name="Song H."/>
            <person name="Lee J."/>
            <person name="Lee S.C."/>
            <person name="Kwon J.K."/>
            <person name="Lee H.Y."/>
            <person name="Koo N."/>
            <person name="Hong Y."/>
            <person name="Kim R.W."/>
            <person name="Kang W.H."/>
            <person name="Huh J.H."/>
            <person name="Kang B.C."/>
            <person name="Yang T.J."/>
            <person name="Lee Y.H."/>
            <person name="Bennetzen J.L."/>
            <person name="Choi D."/>
        </authorList>
    </citation>
    <scope>NUCLEOTIDE SEQUENCE [LARGE SCALE GENOMIC DNA]</scope>
    <source>
        <strain evidence="3">cv. CM334</strain>
    </source>
</reference>
<sequence length="311" mass="34189">MVPSPCPWCHTALMRSRRVHRRRGAKNIVPSLGCMGDMVHGALVPWFAVAWYLGETNSIKTPPCSELAVQSAGKAPEGTIPSSSPGRPVVTRSHCKSSSSSPPKADGFRTGNPIPIPQSQSFFQSYQSIFPTFLAYIIPSTRGYLPWRPDATMSTIGHGRFKNFNSIYFQGLCSFDFCMVPLPCPWCHGSLMRSRRVHGHAGANYTVPNLGCMGSILSALVPWCAVPWCLGNMVHVALVPWCVVPWFLGAMVRGVVVPWYTVPWFLGAIMPWCAAPWCYGALAPWCLGSKAPWCIVPWCLSATNSTKESPW</sequence>
<accession>A0A2G3A483</accession>
<evidence type="ECO:0000256" key="1">
    <source>
        <dbReference type="SAM" id="MobiDB-lite"/>
    </source>
</evidence>
<name>A0A2G3A483_CAPAN</name>
<keyword evidence="3" id="KW-1185">Reference proteome</keyword>
<evidence type="ECO:0000313" key="2">
    <source>
        <dbReference type="EMBL" id="PHT89028.1"/>
    </source>
</evidence>
<proteinExistence type="predicted"/>
<dbReference type="InterPro" id="IPR052997">
    <property type="entry name" value="RRT15-like"/>
</dbReference>
<reference evidence="2 3" key="1">
    <citation type="journal article" date="2014" name="Nat. Genet.">
        <title>Genome sequence of the hot pepper provides insights into the evolution of pungency in Capsicum species.</title>
        <authorList>
            <person name="Kim S."/>
            <person name="Park M."/>
            <person name="Yeom S.I."/>
            <person name="Kim Y.M."/>
            <person name="Lee J.M."/>
            <person name="Lee H.A."/>
            <person name="Seo E."/>
            <person name="Choi J."/>
            <person name="Cheong K."/>
            <person name="Kim K.T."/>
            <person name="Jung K."/>
            <person name="Lee G.W."/>
            <person name="Oh S.K."/>
            <person name="Bae C."/>
            <person name="Kim S.B."/>
            <person name="Lee H.Y."/>
            <person name="Kim S.Y."/>
            <person name="Kim M.S."/>
            <person name="Kang B.C."/>
            <person name="Jo Y.D."/>
            <person name="Yang H.B."/>
            <person name="Jeong H.J."/>
            <person name="Kang W.H."/>
            <person name="Kwon J.K."/>
            <person name="Shin C."/>
            <person name="Lim J.Y."/>
            <person name="Park J.H."/>
            <person name="Huh J.H."/>
            <person name="Kim J.S."/>
            <person name="Kim B.D."/>
            <person name="Cohen O."/>
            <person name="Paran I."/>
            <person name="Suh M.C."/>
            <person name="Lee S.B."/>
            <person name="Kim Y.K."/>
            <person name="Shin Y."/>
            <person name="Noh S.J."/>
            <person name="Park J."/>
            <person name="Seo Y.S."/>
            <person name="Kwon S.Y."/>
            <person name="Kim H.A."/>
            <person name="Park J.M."/>
            <person name="Kim H.J."/>
            <person name="Choi S.B."/>
            <person name="Bosland P.W."/>
            <person name="Reeves G."/>
            <person name="Jo S.H."/>
            <person name="Lee B.W."/>
            <person name="Cho H.T."/>
            <person name="Choi H.S."/>
            <person name="Lee M.S."/>
            <person name="Yu Y."/>
            <person name="Do Choi Y."/>
            <person name="Park B.S."/>
            <person name="van Deynze A."/>
            <person name="Ashrafi H."/>
            <person name="Hill T."/>
            <person name="Kim W.T."/>
            <person name="Pai H.S."/>
            <person name="Ahn H.K."/>
            <person name="Yeam I."/>
            <person name="Giovannoni J.J."/>
            <person name="Rose J.K."/>
            <person name="Sorensen I."/>
            <person name="Lee S.J."/>
            <person name="Kim R.W."/>
            <person name="Choi I.Y."/>
            <person name="Choi B.S."/>
            <person name="Lim J.S."/>
            <person name="Lee Y.H."/>
            <person name="Choi D."/>
        </authorList>
    </citation>
    <scope>NUCLEOTIDE SEQUENCE [LARGE SCALE GENOMIC DNA]</scope>
    <source>
        <strain evidence="3">cv. CM334</strain>
    </source>
</reference>
<dbReference type="PANTHER" id="PTHR33047">
    <property type="entry name" value="PROTEIN TAR1"/>
    <property type="match status" value="1"/>
</dbReference>
<protein>
    <submittedName>
        <fullName evidence="2">Uncharacterized protein</fullName>
    </submittedName>
</protein>
<dbReference type="PANTHER" id="PTHR33047:SF42">
    <property type="entry name" value="PROTEIN TAR1"/>
    <property type="match status" value="1"/>
</dbReference>
<dbReference type="Proteomes" id="UP000222542">
    <property type="component" value="Unassembled WGS sequence"/>
</dbReference>
<dbReference type="Gramene" id="PHT89028">
    <property type="protein sequence ID" value="PHT89028"/>
    <property type="gene ID" value="T459_04141"/>
</dbReference>
<dbReference type="EMBL" id="AYRZ02000002">
    <property type="protein sequence ID" value="PHT89028.1"/>
    <property type="molecule type" value="Genomic_DNA"/>
</dbReference>
<dbReference type="AlphaFoldDB" id="A0A2G3A483"/>
<gene>
    <name evidence="2" type="ORF">T459_04141</name>
</gene>
<feature type="region of interest" description="Disordered" evidence="1">
    <location>
        <begin position="70"/>
        <end position="111"/>
    </location>
</feature>
<comment type="caution">
    <text evidence="2">The sequence shown here is derived from an EMBL/GenBank/DDBJ whole genome shotgun (WGS) entry which is preliminary data.</text>
</comment>
<organism evidence="2 3">
    <name type="scientific">Capsicum annuum</name>
    <name type="common">Capsicum pepper</name>
    <dbReference type="NCBI Taxonomy" id="4072"/>
    <lineage>
        <taxon>Eukaryota</taxon>
        <taxon>Viridiplantae</taxon>
        <taxon>Streptophyta</taxon>
        <taxon>Embryophyta</taxon>
        <taxon>Tracheophyta</taxon>
        <taxon>Spermatophyta</taxon>
        <taxon>Magnoliopsida</taxon>
        <taxon>eudicotyledons</taxon>
        <taxon>Gunneridae</taxon>
        <taxon>Pentapetalae</taxon>
        <taxon>asterids</taxon>
        <taxon>lamiids</taxon>
        <taxon>Solanales</taxon>
        <taxon>Solanaceae</taxon>
        <taxon>Solanoideae</taxon>
        <taxon>Capsiceae</taxon>
        <taxon>Capsicum</taxon>
    </lineage>
</organism>
<evidence type="ECO:0000313" key="3">
    <source>
        <dbReference type="Proteomes" id="UP000222542"/>
    </source>
</evidence>